<feature type="compositionally biased region" description="Basic and acidic residues" evidence="1">
    <location>
        <begin position="35"/>
        <end position="44"/>
    </location>
</feature>
<accession>A0A5C6P5H5</accession>
<keyword evidence="3" id="KW-1185">Reference proteome</keyword>
<sequence length="211" mass="23051">MQELTSLQTREDREQECRALEVDGRKGGEPGGAETPDRKQRVRDATPPPLTHHYNYHLIPALARFTVTLRRSLCWERANKPKRASLLPLVPAECRLVKSLNYGKMSGPLSRGSPRTVVQLRRSKSPASVPPSCSSPQILMNRRKELPRHLLTQEGALAAPANAGRSFPAPANAEGAPAHLLTQKELPRHLLTQEGALAAPANAGRSSRGTC</sequence>
<dbReference type="Proteomes" id="UP000324091">
    <property type="component" value="Chromosome 14"/>
</dbReference>
<comment type="caution">
    <text evidence="2">The sequence shown here is derived from an EMBL/GenBank/DDBJ whole genome shotgun (WGS) entry which is preliminary data.</text>
</comment>
<feature type="region of interest" description="Disordered" evidence="1">
    <location>
        <begin position="1"/>
        <end position="49"/>
    </location>
</feature>
<name>A0A5C6P5H5_9TELE</name>
<organism evidence="2 3">
    <name type="scientific">Takifugu flavidus</name>
    <name type="common">sansaifugu</name>
    <dbReference type="NCBI Taxonomy" id="433684"/>
    <lineage>
        <taxon>Eukaryota</taxon>
        <taxon>Metazoa</taxon>
        <taxon>Chordata</taxon>
        <taxon>Craniata</taxon>
        <taxon>Vertebrata</taxon>
        <taxon>Euteleostomi</taxon>
        <taxon>Actinopterygii</taxon>
        <taxon>Neopterygii</taxon>
        <taxon>Teleostei</taxon>
        <taxon>Neoteleostei</taxon>
        <taxon>Acanthomorphata</taxon>
        <taxon>Eupercaria</taxon>
        <taxon>Tetraodontiformes</taxon>
        <taxon>Tetradontoidea</taxon>
        <taxon>Tetraodontidae</taxon>
        <taxon>Takifugu</taxon>
    </lineage>
</organism>
<protein>
    <submittedName>
        <fullName evidence="2">Uncharacterized protein</fullName>
    </submittedName>
</protein>
<gene>
    <name evidence="2" type="ORF">D4764_14G0006180</name>
</gene>
<evidence type="ECO:0000256" key="1">
    <source>
        <dbReference type="SAM" id="MobiDB-lite"/>
    </source>
</evidence>
<proteinExistence type="predicted"/>
<dbReference type="AlphaFoldDB" id="A0A5C6P5H5"/>
<reference evidence="2 3" key="1">
    <citation type="submission" date="2019-04" db="EMBL/GenBank/DDBJ databases">
        <title>Chromosome genome assembly for Takifugu flavidus.</title>
        <authorList>
            <person name="Xiao S."/>
        </authorList>
    </citation>
    <scope>NUCLEOTIDE SEQUENCE [LARGE SCALE GENOMIC DNA]</scope>
    <source>
        <strain evidence="2">HTHZ2018</strain>
        <tissue evidence="2">Muscle</tissue>
    </source>
</reference>
<dbReference type="EMBL" id="RHFK02000006">
    <property type="protein sequence ID" value="TWW74615.1"/>
    <property type="molecule type" value="Genomic_DNA"/>
</dbReference>
<evidence type="ECO:0000313" key="3">
    <source>
        <dbReference type="Proteomes" id="UP000324091"/>
    </source>
</evidence>
<feature type="compositionally biased region" description="Basic and acidic residues" evidence="1">
    <location>
        <begin position="9"/>
        <end position="28"/>
    </location>
</feature>
<evidence type="ECO:0000313" key="2">
    <source>
        <dbReference type="EMBL" id="TWW74615.1"/>
    </source>
</evidence>